<protein>
    <recommendedName>
        <fullName evidence="3">Serine/threonine protein phosphatase</fullName>
    </recommendedName>
</protein>
<accession>A0A1T0BAM3</accession>
<evidence type="ECO:0000313" key="2">
    <source>
        <dbReference type="Proteomes" id="UP000190023"/>
    </source>
</evidence>
<dbReference type="AlphaFoldDB" id="A0A1T0BAM3"/>
<gene>
    <name evidence="1" type="ORF">B0188_01295</name>
</gene>
<dbReference type="STRING" id="123822.B0188_01295"/>
<dbReference type="EMBL" id="MUYB01000005">
    <property type="protein sequence ID" value="OOS07056.1"/>
    <property type="molecule type" value="Genomic_DNA"/>
</dbReference>
<sequence length="236" mass="28032">MSLEQKVQQLLSTHKGARTMSFEFEGKKYWLKQPEQLSGIWHILKPRPNKAFERELDTLQYFDKIQAPVPKLVLFGTDFLVLEDTGQTADSWVEDITTEDSIKKVILSDCIGALVNLHKQNLIHGRPALRDMTWQDHQVHFIDFESRSKSKDRVWLKARDMIIFLHSYCRVTNISTQEIQWIMNECRQKVEAEVWQEMSKFINKYRIIYRFLCLFKPLAKTDLIAIYLLFENFNEE</sequence>
<evidence type="ECO:0000313" key="1">
    <source>
        <dbReference type="EMBL" id="OOS07056.1"/>
    </source>
</evidence>
<organism evidence="1 2">
    <name type="scientific">[Haemophilus] felis</name>
    <dbReference type="NCBI Taxonomy" id="123822"/>
    <lineage>
        <taxon>Bacteria</taxon>
        <taxon>Pseudomonadati</taxon>
        <taxon>Pseudomonadota</taxon>
        <taxon>Gammaproteobacteria</taxon>
        <taxon>Pasteurellales</taxon>
        <taxon>Pasteurellaceae</taxon>
    </lineage>
</organism>
<dbReference type="OrthoDB" id="5564772at2"/>
<dbReference type="InterPro" id="IPR011009">
    <property type="entry name" value="Kinase-like_dom_sf"/>
</dbReference>
<evidence type="ECO:0008006" key="3">
    <source>
        <dbReference type="Google" id="ProtNLM"/>
    </source>
</evidence>
<proteinExistence type="predicted"/>
<comment type="caution">
    <text evidence="1">The sequence shown here is derived from an EMBL/GenBank/DDBJ whole genome shotgun (WGS) entry which is preliminary data.</text>
</comment>
<name>A0A1T0BAM3_9PAST</name>
<dbReference type="Proteomes" id="UP000190023">
    <property type="component" value="Unassembled WGS sequence"/>
</dbReference>
<reference evidence="1 2" key="1">
    <citation type="submission" date="2017-02" db="EMBL/GenBank/DDBJ databases">
        <title>Draft genome sequence of Haemophilus felis CCUG 31170 type strain.</title>
        <authorList>
            <person name="Engstrom-Jakobsson H."/>
            <person name="Salva-Serra F."/>
            <person name="Thorell K."/>
            <person name="Gonzales-Siles L."/>
            <person name="Karlsson R."/>
            <person name="Boulund F."/>
            <person name="Engstrand L."/>
            <person name="Kristiansson E."/>
            <person name="Moore E."/>
        </authorList>
    </citation>
    <scope>NUCLEOTIDE SEQUENCE [LARGE SCALE GENOMIC DNA]</scope>
    <source>
        <strain evidence="1 2">CCUG 31170</strain>
    </source>
</reference>
<dbReference type="SUPFAM" id="SSF56112">
    <property type="entry name" value="Protein kinase-like (PK-like)"/>
    <property type="match status" value="1"/>
</dbReference>
<keyword evidence="2" id="KW-1185">Reference proteome</keyword>